<dbReference type="Gene3D" id="3.20.140.10">
    <property type="entry name" value="nicotinate phosphoribosyltransferase"/>
    <property type="match status" value="1"/>
</dbReference>
<dbReference type="Pfam" id="PF17956">
    <property type="entry name" value="NAPRTase_C"/>
    <property type="match status" value="1"/>
</dbReference>
<evidence type="ECO:0000313" key="2">
    <source>
        <dbReference type="EMBL" id="KKL63206.1"/>
    </source>
</evidence>
<dbReference type="AlphaFoldDB" id="A0A0F9EAI0"/>
<accession>A0A0F9EAI0</accession>
<evidence type="ECO:0000259" key="1">
    <source>
        <dbReference type="Pfam" id="PF17956"/>
    </source>
</evidence>
<comment type="caution">
    <text evidence="2">The sequence shown here is derived from an EMBL/GenBank/DDBJ whole genome shotgun (WGS) entry which is preliminary data.</text>
</comment>
<reference evidence="2" key="1">
    <citation type="journal article" date="2015" name="Nature">
        <title>Complex archaea that bridge the gap between prokaryotes and eukaryotes.</title>
        <authorList>
            <person name="Spang A."/>
            <person name="Saw J.H."/>
            <person name="Jorgensen S.L."/>
            <person name="Zaremba-Niedzwiedzka K."/>
            <person name="Martijn J."/>
            <person name="Lind A.E."/>
            <person name="van Eijk R."/>
            <person name="Schleper C."/>
            <person name="Guy L."/>
            <person name="Ettema T.J."/>
        </authorList>
    </citation>
    <scope>NUCLEOTIDE SEQUENCE</scope>
</reference>
<dbReference type="InterPro" id="IPR036068">
    <property type="entry name" value="Nicotinate_pribotase-like_C"/>
</dbReference>
<dbReference type="GO" id="GO:0009435">
    <property type="term" value="P:NAD+ biosynthetic process"/>
    <property type="evidence" value="ECO:0007669"/>
    <property type="project" value="InterPro"/>
</dbReference>
<proteinExistence type="predicted"/>
<name>A0A0F9EAI0_9ZZZZ</name>
<feature type="non-terminal residue" evidence="2">
    <location>
        <position position="1"/>
    </location>
</feature>
<sequence length="61" mass="7176">LTRSIFPFRERIVKCSCGENFTPLTKQVIKEGRIVTDLPSPQKIRKYVLEQLNQQNNELEE</sequence>
<gene>
    <name evidence="2" type="ORF">LCGC14_2177390</name>
</gene>
<organism evidence="2">
    <name type="scientific">marine sediment metagenome</name>
    <dbReference type="NCBI Taxonomy" id="412755"/>
    <lineage>
        <taxon>unclassified sequences</taxon>
        <taxon>metagenomes</taxon>
        <taxon>ecological metagenomes</taxon>
    </lineage>
</organism>
<feature type="domain" description="Nicotinate phosphoribosyltransferase C-terminal" evidence="1">
    <location>
        <begin position="20"/>
        <end position="57"/>
    </location>
</feature>
<dbReference type="InterPro" id="IPR041619">
    <property type="entry name" value="NAPRTase_C"/>
</dbReference>
<protein>
    <recommendedName>
        <fullName evidence="1">Nicotinate phosphoribosyltransferase C-terminal domain-containing protein</fullName>
    </recommendedName>
</protein>
<dbReference type="EMBL" id="LAZR01028248">
    <property type="protein sequence ID" value="KKL63206.1"/>
    <property type="molecule type" value="Genomic_DNA"/>
</dbReference>
<dbReference type="SUPFAM" id="SSF51690">
    <property type="entry name" value="Nicotinate/Quinolinate PRTase C-terminal domain-like"/>
    <property type="match status" value="1"/>
</dbReference>